<dbReference type="NCBIfam" id="NF040906">
    <property type="entry name" value="GguB"/>
    <property type="match status" value="1"/>
</dbReference>
<evidence type="ECO:0000256" key="11">
    <source>
        <dbReference type="SAM" id="Phobius"/>
    </source>
</evidence>
<keyword evidence="6 11" id="KW-0812">Transmembrane</keyword>
<protein>
    <recommendedName>
        <fullName evidence="10">Xylose transport system permease protein XylH</fullName>
    </recommendedName>
</protein>
<name>A0ABN1BHL0_9ACTN</name>
<dbReference type="PANTHER" id="PTHR32196:SF32">
    <property type="entry name" value="XYLOSE TRANSPORT SYSTEM PERMEASE PROTEIN XYLH"/>
    <property type="match status" value="1"/>
</dbReference>
<dbReference type="EMBL" id="BAAABY010000059">
    <property type="protein sequence ID" value="GAA0498030.1"/>
    <property type="molecule type" value="Genomic_DNA"/>
</dbReference>
<feature type="transmembrane region" description="Helical" evidence="11">
    <location>
        <begin position="116"/>
        <end position="143"/>
    </location>
</feature>
<dbReference type="PANTHER" id="PTHR32196">
    <property type="entry name" value="ABC TRANSPORTER PERMEASE PROTEIN YPHD-RELATED-RELATED"/>
    <property type="match status" value="1"/>
</dbReference>
<gene>
    <name evidence="12" type="primary">gguB</name>
    <name evidence="12" type="ORF">GCM10010361_74470</name>
</gene>
<evidence type="ECO:0000256" key="8">
    <source>
        <dbReference type="ARBA" id="ARBA00023136"/>
    </source>
</evidence>
<evidence type="ECO:0000256" key="6">
    <source>
        <dbReference type="ARBA" id="ARBA00022692"/>
    </source>
</evidence>
<evidence type="ECO:0000256" key="1">
    <source>
        <dbReference type="ARBA" id="ARBA00004651"/>
    </source>
</evidence>
<evidence type="ECO:0000256" key="10">
    <source>
        <dbReference type="ARBA" id="ARBA00035686"/>
    </source>
</evidence>
<evidence type="ECO:0000256" key="7">
    <source>
        <dbReference type="ARBA" id="ARBA00022989"/>
    </source>
</evidence>
<evidence type="ECO:0000256" key="4">
    <source>
        <dbReference type="ARBA" id="ARBA00022519"/>
    </source>
</evidence>
<feature type="transmembrane region" description="Helical" evidence="11">
    <location>
        <begin position="37"/>
        <end position="53"/>
    </location>
</feature>
<keyword evidence="2" id="KW-0813">Transport</keyword>
<keyword evidence="8 11" id="KW-0472">Membrane</keyword>
<feature type="transmembrane region" description="Helical" evidence="11">
    <location>
        <begin position="231"/>
        <end position="250"/>
    </location>
</feature>
<sequence length="410" mass="43066">MTTTTTPPKDSDAPVQGAARSAGALLLQSVRNNMRQYGMLTALAAIVVLFQIWTDGTLLLPNNVSNLIQQNSYILILAMGMMIVIIAGHIDLSVGSLVAFVGAMAAVMMVKQDVPWVLALVLSLLIGAVAGAWQGFFIAYVGIPSFIVTLAGMLLFRGLTQIVLEGQSIAPFPEGFQDLAKGFIPEVGPYTQYHNPTLLLGLAAVVFLLLREWRDRRRQLALELDVLPTGLWVTKCVALTAAVVAFTLTLASFHGVPVVMLVMCALLLGLGYVMRNAVIGRHVYALGGNKAAAKLSGVKDKRVTFLVFVNMGVLAALAGCVYAARLNAGTTQAGLNFELEAIAASFIGGASMSGGVGTVMGAVIGGLVLGVLNNGMSLVGIGTDYQQVIKGLVLLAAVGFDIYNKRKAGS</sequence>
<dbReference type="CDD" id="cd06579">
    <property type="entry name" value="TM_PBP1_transp_AraH_like"/>
    <property type="match status" value="1"/>
</dbReference>
<keyword evidence="3" id="KW-1003">Cell membrane</keyword>
<evidence type="ECO:0000313" key="12">
    <source>
        <dbReference type="EMBL" id="GAA0498030.1"/>
    </source>
</evidence>
<evidence type="ECO:0000313" key="13">
    <source>
        <dbReference type="Proteomes" id="UP001500909"/>
    </source>
</evidence>
<comment type="caution">
    <text evidence="12">The sequence shown here is derived from an EMBL/GenBank/DDBJ whole genome shotgun (WGS) entry which is preliminary data.</text>
</comment>
<evidence type="ECO:0000256" key="2">
    <source>
        <dbReference type="ARBA" id="ARBA00022448"/>
    </source>
</evidence>
<reference evidence="12 13" key="1">
    <citation type="journal article" date="2019" name="Int. J. Syst. Evol. Microbiol.">
        <title>The Global Catalogue of Microorganisms (GCM) 10K type strain sequencing project: providing services to taxonomists for standard genome sequencing and annotation.</title>
        <authorList>
            <consortium name="The Broad Institute Genomics Platform"/>
            <consortium name="The Broad Institute Genome Sequencing Center for Infectious Disease"/>
            <person name="Wu L."/>
            <person name="Ma J."/>
        </authorList>
    </citation>
    <scope>NUCLEOTIDE SEQUENCE [LARGE SCALE GENOMIC DNA]</scope>
    <source>
        <strain evidence="12 13">JCM 4805</strain>
    </source>
</reference>
<dbReference type="Proteomes" id="UP001500909">
    <property type="component" value="Unassembled WGS sequence"/>
</dbReference>
<comment type="function">
    <text evidence="9">Part of the binding-protein-dependent transport system for D-xylose. Probably responsible for the translocation of the substrate across the membrane.</text>
</comment>
<proteinExistence type="predicted"/>
<keyword evidence="13" id="KW-1185">Reference proteome</keyword>
<evidence type="ECO:0000256" key="5">
    <source>
        <dbReference type="ARBA" id="ARBA00022597"/>
    </source>
</evidence>
<feature type="transmembrane region" description="Helical" evidence="11">
    <location>
        <begin position="73"/>
        <end position="104"/>
    </location>
</feature>
<organism evidence="12 13">
    <name type="scientific">Streptomyces olivaceiscleroticus</name>
    <dbReference type="NCBI Taxonomy" id="68245"/>
    <lineage>
        <taxon>Bacteria</taxon>
        <taxon>Bacillati</taxon>
        <taxon>Actinomycetota</taxon>
        <taxon>Actinomycetes</taxon>
        <taxon>Kitasatosporales</taxon>
        <taxon>Streptomycetaceae</taxon>
        <taxon>Streptomyces</taxon>
    </lineage>
</organism>
<evidence type="ECO:0000256" key="3">
    <source>
        <dbReference type="ARBA" id="ARBA00022475"/>
    </source>
</evidence>
<keyword evidence="5" id="KW-0762">Sugar transport</keyword>
<keyword evidence="4" id="KW-0997">Cell inner membrane</keyword>
<dbReference type="Pfam" id="PF02653">
    <property type="entry name" value="BPD_transp_2"/>
    <property type="match status" value="1"/>
</dbReference>
<dbReference type="InterPro" id="IPR001851">
    <property type="entry name" value="ABC_transp_permease"/>
</dbReference>
<keyword evidence="7 11" id="KW-1133">Transmembrane helix</keyword>
<accession>A0ABN1BHL0</accession>
<evidence type="ECO:0000256" key="9">
    <source>
        <dbReference type="ARBA" id="ARBA00035611"/>
    </source>
</evidence>
<comment type="subcellular location">
    <subcellularLocation>
        <location evidence="1">Cell membrane</location>
        <topology evidence="1">Multi-pass membrane protein</topology>
    </subcellularLocation>
</comment>
<feature type="transmembrane region" description="Helical" evidence="11">
    <location>
        <begin position="256"/>
        <end position="274"/>
    </location>
</feature>
<feature type="transmembrane region" description="Helical" evidence="11">
    <location>
        <begin position="344"/>
        <end position="372"/>
    </location>
</feature>
<dbReference type="RefSeq" id="WP_346100026.1">
    <property type="nucleotide sequence ID" value="NZ_BAAABY010000059.1"/>
</dbReference>
<feature type="transmembrane region" description="Helical" evidence="11">
    <location>
        <begin position="303"/>
        <end position="324"/>
    </location>
</feature>